<evidence type="ECO:0000313" key="8">
    <source>
        <dbReference type="EMBL" id="HAE94421.1"/>
    </source>
</evidence>
<feature type="domain" description="Cytochrome C Planctomycete-type" evidence="6">
    <location>
        <begin position="38"/>
        <end position="84"/>
    </location>
</feature>
<feature type="domain" description="DUF1595" evidence="7">
    <location>
        <begin position="364"/>
        <end position="424"/>
    </location>
</feature>
<dbReference type="EMBL" id="DMBR01000232">
    <property type="protein sequence ID" value="HAE94421.1"/>
    <property type="molecule type" value="Genomic_DNA"/>
</dbReference>
<name>A0A3B9L0F9_9PROT</name>
<evidence type="ECO:0000313" key="9">
    <source>
        <dbReference type="Proteomes" id="UP000259173"/>
    </source>
</evidence>
<evidence type="ECO:0000259" key="7">
    <source>
        <dbReference type="Pfam" id="PF07637"/>
    </source>
</evidence>
<dbReference type="InterPro" id="IPR036909">
    <property type="entry name" value="Cyt_c-like_dom_sf"/>
</dbReference>
<evidence type="ECO:0000259" key="3">
    <source>
        <dbReference type="Pfam" id="PF07626"/>
    </source>
</evidence>
<dbReference type="AlphaFoldDB" id="A0A3B9L0F9"/>
<dbReference type="SUPFAM" id="SSF46626">
    <property type="entry name" value="Cytochrome c"/>
    <property type="match status" value="1"/>
</dbReference>
<evidence type="ECO:0000259" key="4">
    <source>
        <dbReference type="Pfam" id="PF07627"/>
    </source>
</evidence>
<evidence type="ECO:0000256" key="1">
    <source>
        <dbReference type="SAM" id="MobiDB-lite"/>
    </source>
</evidence>
<feature type="domain" description="DUF1587" evidence="3">
    <location>
        <begin position="119"/>
        <end position="181"/>
    </location>
</feature>
<organism evidence="8 9">
    <name type="scientific">Hyphomonas atlantica</name>
    <dbReference type="NCBI Taxonomy" id="1280948"/>
    <lineage>
        <taxon>Bacteria</taxon>
        <taxon>Pseudomonadati</taxon>
        <taxon>Pseudomonadota</taxon>
        <taxon>Alphaproteobacteria</taxon>
        <taxon>Hyphomonadales</taxon>
        <taxon>Hyphomonadaceae</taxon>
        <taxon>Hyphomonas</taxon>
    </lineage>
</organism>
<comment type="caution">
    <text evidence="8">The sequence shown here is derived from an EMBL/GenBank/DDBJ whole genome shotgun (WGS) entry which is preliminary data.</text>
</comment>
<feature type="region of interest" description="Disordered" evidence="1">
    <location>
        <begin position="620"/>
        <end position="643"/>
    </location>
</feature>
<dbReference type="Proteomes" id="UP000259173">
    <property type="component" value="Unassembled WGS sequence"/>
</dbReference>
<reference evidence="8 9" key="1">
    <citation type="journal article" date="2018" name="Nat. Biotechnol.">
        <title>A standardized bacterial taxonomy based on genome phylogeny substantially revises the tree of life.</title>
        <authorList>
            <person name="Parks D.H."/>
            <person name="Chuvochina M."/>
            <person name="Waite D.W."/>
            <person name="Rinke C."/>
            <person name="Skarshewski A."/>
            <person name="Chaumeil P.A."/>
            <person name="Hugenholtz P."/>
        </authorList>
    </citation>
    <scope>NUCLEOTIDE SEQUENCE [LARGE SCALE GENOMIC DNA]</scope>
    <source>
        <strain evidence="8">UBA8557</strain>
    </source>
</reference>
<feature type="domain" description="DUF1585" evidence="2">
    <location>
        <begin position="703"/>
        <end position="776"/>
    </location>
</feature>
<evidence type="ECO:0000259" key="6">
    <source>
        <dbReference type="Pfam" id="PF07635"/>
    </source>
</evidence>
<dbReference type="GO" id="GO:0020037">
    <property type="term" value="F:heme binding"/>
    <property type="evidence" value="ECO:0007669"/>
    <property type="project" value="InterPro"/>
</dbReference>
<dbReference type="GO" id="GO:0009055">
    <property type="term" value="F:electron transfer activity"/>
    <property type="evidence" value="ECO:0007669"/>
    <property type="project" value="InterPro"/>
</dbReference>
<dbReference type="Pfam" id="PF07637">
    <property type="entry name" value="PSD5"/>
    <property type="match status" value="1"/>
</dbReference>
<dbReference type="Pfam" id="PF07624">
    <property type="entry name" value="PSD2"/>
    <property type="match status" value="1"/>
</dbReference>
<evidence type="ECO:0000259" key="2">
    <source>
        <dbReference type="Pfam" id="PF07624"/>
    </source>
</evidence>
<dbReference type="Pfam" id="PF07626">
    <property type="entry name" value="PSD3"/>
    <property type="match status" value="1"/>
</dbReference>
<evidence type="ECO:0000259" key="5">
    <source>
        <dbReference type="Pfam" id="PF07631"/>
    </source>
</evidence>
<dbReference type="InterPro" id="IPR013036">
    <property type="entry name" value="DUF1587"/>
</dbReference>
<protein>
    <recommendedName>
        <fullName evidence="10">DUF1592 domain-containing protein</fullName>
    </recommendedName>
</protein>
<evidence type="ECO:0008006" key="10">
    <source>
        <dbReference type="Google" id="ProtNLM"/>
    </source>
</evidence>
<dbReference type="InterPro" id="IPR011429">
    <property type="entry name" value="Cyt_c_Planctomycete-type"/>
</dbReference>
<dbReference type="InterPro" id="IPR013039">
    <property type="entry name" value="DUF1588"/>
</dbReference>
<feature type="domain" description="DUF1592" evidence="5">
    <location>
        <begin position="438"/>
        <end position="565"/>
    </location>
</feature>
<accession>A0A3B9L0F9</accession>
<gene>
    <name evidence="8" type="ORF">DCG65_07660</name>
</gene>
<dbReference type="Pfam" id="PF07635">
    <property type="entry name" value="PSCyt1"/>
    <property type="match status" value="1"/>
</dbReference>
<dbReference type="InterPro" id="IPR011478">
    <property type="entry name" value="DUF1585"/>
</dbReference>
<proteinExistence type="predicted"/>
<feature type="non-terminal residue" evidence="8">
    <location>
        <position position="1"/>
    </location>
</feature>
<dbReference type="InterPro" id="IPR013043">
    <property type="entry name" value="DUF1595"/>
</dbReference>
<sequence length="790" mass="88638">GIAILSVFYGCGEAPPEQGSTLTVVDFAAHAAVVQQYCVGCHNEQNRTANLSLENVDLALVSQDAELWEKVIRKLRAGMMPPPGMPRPSLADYNGLRDWLENEIDRRAEPNPGTKILHRLNRTEYANAIHDLLDLEIDPTMFLPADDSSRGFDNIAGSLTISPTLLETYVTAATKIARMAVGFWNTPTESLYIKRTDSSQNMQMEGMPFGTRGGMAVSHVFPADGEYTFTVRNMGVGTYIPNEQFELSIDGERVHSWVYTGMGTDAGMTSDGDGQLEVTLPVKAGSRLVGATFVATNYRPSLDVVQHFERKSLENGRVRELSNYPIIGALRVEGPFNPARPTDSPSMRKIFSCRPSNASQEESCAEEILTALAQRAYRRPVTIDDLETLMLFYGEGRKIGTFDDGIEMALRRLLASPQFLVRVEREPVEWGPGETYRISDLELASRLSFFLWSSIPDNELIDMASQGRLSDPVVLEQQVERMLADPRSESLVKNFAQQWLYLRNLTTTAPAQTEFPDWDDELRQGFARETELLFETIMREDLNVLEMLTADFTFLNERLARHYGIPNIYGSRFRRVDLGPELDYRHGLLGHGSFLSTTWVQNNRTSPVKRGVWVLENILGTPPPEPPANVPALEETDAEGSGRSLTLREQMTRHRVEEPCASCHRLMDPIGFALENFTADAKWRTHDGGDDGNLINSAVELFDGSQVSGPSELREALLKYSPQFVRMVTEKLMTYGLGRGVEYFDMPVVRSIVRDAEQNDYRFSSILMGIVNSDPFQMRTKPRETVAELR</sequence>
<dbReference type="Pfam" id="PF07627">
    <property type="entry name" value="PSCyt3"/>
    <property type="match status" value="1"/>
</dbReference>
<feature type="domain" description="DUF1588" evidence="4">
    <location>
        <begin position="585"/>
        <end position="687"/>
    </location>
</feature>
<dbReference type="InterPro" id="IPR013042">
    <property type="entry name" value="DUF1592"/>
</dbReference>
<dbReference type="Pfam" id="PF07631">
    <property type="entry name" value="PSD4"/>
    <property type="match status" value="1"/>
</dbReference>